<dbReference type="Pfam" id="PF15182">
    <property type="entry name" value="OTOS"/>
    <property type="match status" value="1"/>
</dbReference>
<evidence type="ECO:0000313" key="2">
    <source>
        <dbReference type="EMBL" id="KAG8508297.1"/>
    </source>
</evidence>
<feature type="region of interest" description="Disordered" evidence="1">
    <location>
        <begin position="647"/>
        <end position="671"/>
    </location>
</feature>
<dbReference type="OrthoDB" id="8858469at2759"/>
<reference evidence="2" key="1">
    <citation type="journal article" date="2021" name="Evol. Appl.">
        <title>The genome of the Pyrenean desman and the effects of bottlenecks and inbreeding on the genomic landscape of an endangered species.</title>
        <authorList>
            <person name="Escoda L."/>
            <person name="Castresana J."/>
        </authorList>
    </citation>
    <scope>NUCLEOTIDE SEQUENCE</scope>
    <source>
        <strain evidence="2">IBE-C5619</strain>
    </source>
</reference>
<accession>A0A8J6DG84</accession>
<dbReference type="Proteomes" id="UP000700334">
    <property type="component" value="Unassembled WGS sequence"/>
</dbReference>
<comment type="caution">
    <text evidence="2">The sequence shown here is derived from an EMBL/GenBank/DDBJ whole genome shotgun (WGS) entry which is preliminary data.</text>
</comment>
<proteinExistence type="predicted"/>
<evidence type="ECO:0000256" key="1">
    <source>
        <dbReference type="SAM" id="MobiDB-lite"/>
    </source>
</evidence>
<dbReference type="InterPro" id="IPR028224">
    <property type="entry name" value="Otospiralin"/>
</dbReference>
<feature type="compositionally biased region" description="Basic and acidic residues" evidence="1">
    <location>
        <begin position="560"/>
        <end position="570"/>
    </location>
</feature>
<dbReference type="AlphaFoldDB" id="A0A8J6DG84"/>
<dbReference type="EMBL" id="JAGFMF010012051">
    <property type="protein sequence ID" value="KAG8508297.1"/>
    <property type="molecule type" value="Genomic_DNA"/>
</dbReference>
<dbReference type="PANTHER" id="PTHR35073:SF1">
    <property type="entry name" value="OTOSPIRALIN"/>
    <property type="match status" value="1"/>
</dbReference>
<organism evidence="2 3">
    <name type="scientific">Galemys pyrenaicus</name>
    <name type="common">Iberian desman</name>
    <name type="synonym">Pyrenean desman</name>
    <dbReference type="NCBI Taxonomy" id="202257"/>
    <lineage>
        <taxon>Eukaryota</taxon>
        <taxon>Metazoa</taxon>
        <taxon>Chordata</taxon>
        <taxon>Craniata</taxon>
        <taxon>Vertebrata</taxon>
        <taxon>Euteleostomi</taxon>
        <taxon>Mammalia</taxon>
        <taxon>Eutheria</taxon>
        <taxon>Laurasiatheria</taxon>
        <taxon>Eulipotyphla</taxon>
        <taxon>Talpidae</taxon>
        <taxon>Galemys</taxon>
    </lineage>
</organism>
<dbReference type="PANTHER" id="PTHR35073">
    <property type="entry name" value="OTOSPIRALIN"/>
    <property type="match status" value="1"/>
</dbReference>
<feature type="region of interest" description="Disordered" evidence="1">
    <location>
        <begin position="560"/>
        <end position="628"/>
    </location>
</feature>
<name>A0A8J6DG84_GALPY</name>
<gene>
    <name evidence="2" type="ORF">J0S82_011378</name>
</gene>
<keyword evidence="3" id="KW-1185">Reference proteome</keyword>
<dbReference type="GO" id="GO:0007605">
    <property type="term" value="P:sensory perception of sound"/>
    <property type="evidence" value="ECO:0007669"/>
    <property type="project" value="InterPro"/>
</dbReference>
<evidence type="ECO:0000313" key="3">
    <source>
        <dbReference type="Proteomes" id="UP000700334"/>
    </source>
</evidence>
<feature type="compositionally biased region" description="Low complexity" evidence="1">
    <location>
        <begin position="771"/>
        <end position="790"/>
    </location>
</feature>
<feature type="region of interest" description="Disordered" evidence="1">
    <location>
        <begin position="118"/>
        <end position="205"/>
    </location>
</feature>
<feature type="region of interest" description="Disordered" evidence="1">
    <location>
        <begin position="686"/>
        <end position="708"/>
    </location>
</feature>
<protein>
    <submittedName>
        <fullName evidence="2">Otospiralin</fullName>
    </submittedName>
</protein>
<sequence>MGCWALGFHAHPFVPHESRPAGAERSFRQEVAGQPRDRWAPAADQNPRPLTPAPALAWRDRRDHPALGPLFTLLRQAGRRPTGSQALGLGQCPRRCPAAGRSGQWVTDFEPHSCEAGTLEGKARPRGAGGHPQCSCRGRGNAQPRAPAGASERAWPALGPHTPGTVARGCRARPQGVSEREKNPGASAQGPCPEEHPEAASDSAACPGASCWPLRPGDGPCRSEHPAPQGNGRQDALWGTPMLRAAAEPATSPRDGRVLAGCKLLHPVALGRSRLQSCPPAPGEPAACPRELVWSLSQGGDSPGQAGAGEAAPAARTCAGAGSGRMVAGPLRALRAGVRLRWGGGGACGRAPPRPPLLGPAGGGLGYGVSAGVGLSGGHRAAVTLCGGGFWARPRLQLAARRCPGCPLKPSAHGGCALRDGALPWPAELQQLPRVPAHVRRAGLQGSALLRPRPLGLRCPRTTAALLWCSGHHATGKHRQQLCAQQVAPPARGCRGTWTPRWRGTARDRLRGVPRCEGPGEVRGAGGLAALRGACSPALAPTEPRGPRGRALLRRQVVGPEEHGGHQGRERHAKPRAVGVRRPSSPRLSQPWAAGAGPGSQAGLGSETPGTGLQRMAPPGAAQPQPGPACVCTCRGEAAVTAGARPAADLAGTPDPQAPGPSIRAEPGWGPGALLLRGSVAACGAKAPEGRGCRQGPGGPAPGSCPWRPPSSPGVAALCPERAVARGACPPPQARRHRQAQVGGGPGSRQLLGGSAQHSKWPRAPARARRPQLPADQQAAQGCQAHAGGHPPAAQLPRPGAYLVPAMPAPRCCFWNFPGRMARCLLPALALCLLLGPLSDPYAEPPAMPYWPFSTSDFWGYVQHFQALGAYPQLEDLARTFFAHFPLGATLGFQVPFQEE</sequence>
<feature type="region of interest" description="Disordered" evidence="1">
    <location>
        <begin position="14"/>
        <end position="54"/>
    </location>
</feature>
<feature type="region of interest" description="Disordered" evidence="1">
    <location>
        <begin position="728"/>
        <end position="794"/>
    </location>
</feature>